<gene>
    <name evidence="1" type="ORF">ACFOOL_16335</name>
</gene>
<dbReference type="Proteomes" id="UP001595613">
    <property type="component" value="Unassembled WGS sequence"/>
</dbReference>
<proteinExistence type="predicted"/>
<keyword evidence="2" id="KW-1185">Reference proteome</keyword>
<evidence type="ECO:0000313" key="2">
    <source>
        <dbReference type="Proteomes" id="UP001595613"/>
    </source>
</evidence>
<dbReference type="RefSeq" id="WP_380098445.1">
    <property type="nucleotide sequence ID" value="NZ_JBHRYD010000018.1"/>
</dbReference>
<reference evidence="2" key="1">
    <citation type="journal article" date="2019" name="Int. J. Syst. Evol. Microbiol.">
        <title>The Global Catalogue of Microorganisms (GCM) 10K type strain sequencing project: providing services to taxonomists for standard genome sequencing and annotation.</title>
        <authorList>
            <consortium name="The Broad Institute Genomics Platform"/>
            <consortium name="The Broad Institute Genome Sequencing Center for Infectious Disease"/>
            <person name="Wu L."/>
            <person name="Ma J."/>
        </authorList>
    </citation>
    <scope>NUCLEOTIDE SEQUENCE [LARGE SCALE GENOMIC DNA]</scope>
    <source>
        <strain evidence="2">KCTC 42281</strain>
    </source>
</reference>
<organism evidence="1 2">
    <name type="scientific">Devosia honganensis</name>
    <dbReference type="NCBI Taxonomy" id="1610527"/>
    <lineage>
        <taxon>Bacteria</taxon>
        <taxon>Pseudomonadati</taxon>
        <taxon>Pseudomonadota</taxon>
        <taxon>Alphaproteobacteria</taxon>
        <taxon>Hyphomicrobiales</taxon>
        <taxon>Devosiaceae</taxon>
        <taxon>Devosia</taxon>
    </lineage>
</organism>
<accession>A0ABV7X425</accession>
<dbReference type="EMBL" id="JBHRYD010000018">
    <property type="protein sequence ID" value="MFC3706316.1"/>
    <property type="molecule type" value="Genomic_DNA"/>
</dbReference>
<sequence>MKLTKETPNIEWLRLPPGQLRVLLTAWSADSIVCSGRALNAASSLTRRELLKFIAPIDGGLRGEFELTAVAKDYPPTGLKSLLVKHDGKVNVGSKPAGRSALTQEGER</sequence>
<evidence type="ECO:0000313" key="1">
    <source>
        <dbReference type="EMBL" id="MFC3706316.1"/>
    </source>
</evidence>
<protein>
    <submittedName>
        <fullName evidence="1">Uncharacterized protein</fullName>
    </submittedName>
</protein>
<comment type="caution">
    <text evidence="1">The sequence shown here is derived from an EMBL/GenBank/DDBJ whole genome shotgun (WGS) entry which is preliminary data.</text>
</comment>
<name>A0ABV7X425_9HYPH</name>